<dbReference type="AlphaFoldDB" id="A0A975EPN0"/>
<organism evidence="2 3">
    <name type="scientific">Cognatishimia activa</name>
    <dbReference type="NCBI Taxonomy" id="1715691"/>
    <lineage>
        <taxon>Bacteria</taxon>
        <taxon>Pseudomonadati</taxon>
        <taxon>Pseudomonadota</taxon>
        <taxon>Alphaproteobacteria</taxon>
        <taxon>Rhodobacterales</taxon>
        <taxon>Paracoccaceae</taxon>
        <taxon>Cognatishimia</taxon>
    </lineage>
</organism>
<dbReference type="EMBL" id="CP060010">
    <property type="protein sequence ID" value="QTN35894.1"/>
    <property type="molecule type" value="Genomic_DNA"/>
</dbReference>
<evidence type="ECO:0000313" key="3">
    <source>
        <dbReference type="Proteomes" id="UP000665026"/>
    </source>
</evidence>
<accession>A0A975EPN0</accession>
<feature type="compositionally biased region" description="Low complexity" evidence="1">
    <location>
        <begin position="149"/>
        <end position="159"/>
    </location>
</feature>
<evidence type="ECO:0000256" key="1">
    <source>
        <dbReference type="SAM" id="MobiDB-lite"/>
    </source>
</evidence>
<dbReference type="KEGG" id="cact:HZ995_15740"/>
<protein>
    <recommendedName>
        <fullName evidence="4">DUF4177 domain-containing protein</fullName>
    </recommendedName>
</protein>
<proteinExistence type="predicted"/>
<feature type="region of interest" description="Disordered" evidence="1">
    <location>
        <begin position="139"/>
        <end position="215"/>
    </location>
</feature>
<dbReference type="RefSeq" id="WP_209356596.1">
    <property type="nucleotide sequence ID" value="NZ_CP060010.1"/>
</dbReference>
<evidence type="ECO:0008006" key="4">
    <source>
        <dbReference type="Google" id="ProtNLM"/>
    </source>
</evidence>
<sequence>MVYEYKVIPAPVKGRKARGVRKPEDKFALAVQESMNEMAQLGWEFLRSETLPNTERTGLTRRTTTERSVLVFRREIAQEPKSSLEATLREVEKPKPVAAAPVTESPTTEVTEPEVPEVAAAPITARDDAQTVVPMNKPLVAEQAPTEDPAPAAPKKLAAVETESFPDPRPMEPQQPESQALYTKDTVKPAKTSKANALPAALRSRASQAQEGKKA</sequence>
<feature type="compositionally biased region" description="Low complexity" evidence="1">
    <location>
        <begin position="100"/>
        <end position="110"/>
    </location>
</feature>
<dbReference type="Proteomes" id="UP000665026">
    <property type="component" value="Chromosome"/>
</dbReference>
<name>A0A975EPN0_9RHOB</name>
<feature type="compositionally biased region" description="Polar residues" evidence="1">
    <location>
        <begin position="205"/>
        <end position="215"/>
    </location>
</feature>
<evidence type="ECO:0000313" key="2">
    <source>
        <dbReference type="EMBL" id="QTN35894.1"/>
    </source>
</evidence>
<gene>
    <name evidence="2" type="ORF">HZ995_15740</name>
</gene>
<reference evidence="2" key="1">
    <citation type="submission" date="2020-07" db="EMBL/GenBank/DDBJ databases">
        <title>Genome sequences of bacteria associated with the marine, planktonic diatom Thalassiosira profunda strain ECT2AJA-044.</title>
        <authorList>
            <person name="Gargas C.B."/>
            <person name="Roberts W.R."/>
            <person name="Alverson A.J."/>
        </authorList>
    </citation>
    <scope>NUCLEOTIDE SEQUENCE</scope>
    <source>
        <strain evidence="2">ECT2AJA-044</strain>
    </source>
</reference>
<feature type="region of interest" description="Disordered" evidence="1">
    <location>
        <begin position="83"/>
        <end position="115"/>
    </location>
</feature>